<dbReference type="GO" id="GO:0006606">
    <property type="term" value="P:protein import into nucleus"/>
    <property type="evidence" value="ECO:0007669"/>
    <property type="project" value="TreeGrafter"/>
</dbReference>
<feature type="region of interest" description="Disordered" evidence="1">
    <location>
        <begin position="432"/>
        <end position="455"/>
    </location>
</feature>
<dbReference type="GO" id="GO:0006405">
    <property type="term" value="P:RNA export from nucleus"/>
    <property type="evidence" value="ECO:0007669"/>
    <property type="project" value="TreeGrafter"/>
</dbReference>
<name>A0A8C0WZG5_CASCN</name>
<feature type="compositionally biased region" description="Low complexity" evidence="1">
    <location>
        <begin position="443"/>
        <end position="455"/>
    </location>
</feature>
<evidence type="ECO:0000313" key="2">
    <source>
        <dbReference type="Ensembl" id="ENSCCNP00000015663.1"/>
    </source>
</evidence>
<dbReference type="PANTHER" id="PTHR23193">
    <property type="entry name" value="NUCLEAR PORE COMPLEX PROTEIN NUP"/>
    <property type="match status" value="1"/>
</dbReference>
<feature type="region of interest" description="Disordered" evidence="1">
    <location>
        <begin position="878"/>
        <end position="900"/>
    </location>
</feature>
<feature type="compositionally biased region" description="Low complexity" evidence="1">
    <location>
        <begin position="775"/>
        <end position="803"/>
    </location>
</feature>
<reference evidence="2" key="1">
    <citation type="submission" date="2023-09" db="UniProtKB">
        <authorList>
            <consortium name="Ensembl"/>
        </authorList>
    </citation>
    <scope>IDENTIFICATION</scope>
</reference>
<dbReference type="Ensembl" id="ENSCCNT00000020459.1">
    <property type="protein sequence ID" value="ENSCCNP00000015663.1"/>
    <property type="gene ID" value="ENSCCNG00000016057.1"/>
</dbReference>
<sequence>SRRPGSLCTSLCTSAGPDPEAKEMTPSALEDERKRTVKEEGEILGDDQENKRKRHDGLGSRKAAPESLQANGDSASFVPEPESLMTGLISHNSDDHKSKQLCTSSVTSTHTGGIPCFSQNAITSSYSSTGGISQLWKRRAPTASPFSSQASSSSQTSERPAKKAREEVLHHRANSKAPQVTHKESQEERASNVTTGTQKDSRTSPSTPASFRSRRRKTQLLLCRSGDPLTLPPPPQLSYPITAEDLDLERKARFQWFNKALEDKTDALSSSVPEKSPATQPSFTFTLPAASPASSLASLQAPGSKLLLETCNKMENPGDQPISPEPDATATTLAPIPPKTPGLQDPLGSSLPGTSSVALLRLPPASTMTPVMNTKSLPAPQAETSAKEAHCSAPQIVSCLGCRTEGLPTLPPPPLLACLLLVPDPSLFLTPPKMESDSPMSCSPSATPGGSSSSTLLATTGTTTLTLKPIFGSMGPPTSAPLSMPFKQTATTVAATAPSTVASATTAGTSTDAASKLSFSFRVNSLASTTRSSTRTMASTSQPFLFGAPPASATSFPGAMGPILQSCQPQTLQTSAAASPFGQPLSSAAQMATTGSSTVGFSGFSCPITTSATNTISQSTLTFGITTTSAFHVPFGCASQPAFGATGKVQQQEAPKTAVAAGWGSAFAFGNSAALAPPAGPARAPEALDGCAPSAIHDGKGSASALRAAARTQPTFSGTTAAFSLPAVTTSGFGAATQATSTGTSTSKLGGSTRSHLAFGGSAAPPGSGGSRVHTATPGTSTSSNPGSLSFRVGQSGTTGASTSFGGLSQSALGTPGQSGAFSFKVATTPGRKVVSGGASMPSTLALSVGPAGSSLSLGSSSTATDRVVRARSLGSVAPSVPIGAEPKTPVARQRLHAHR</sequence>
<evidence type="ECO:0000256" key="1">
    <source>
        <dbReference type="SAM" id="MobiDB-lite"/>
    </source>
</evidence>
<feature type="compositionally biased region" description="Low complexity" evidence="1">
    <location>
        <begin position="736"/>
        <end position="766"/>
    </location>
</feature>
<feature type="region of interest" description="Disordered" evidence="1">
    <location>
        <begin position="127"/>
        <end position="215"/>
    </location>
</feature>
<organism evidence="2">
    <name type="scientific">Castor canadensis</name>
    <name type="common">American beaver</name>
    <dbReference type="NCBI Taxonomy" id="51338"/>
    <lineage>
        <taxon>Eukaryota</taxon>
        <taxon>Metazoa</taxon>
        <taxon>Chordata</taxon>
        <taxon>Craniata</taxon>
        <taxon>Vertebrata</taxon>
        <taxon>Euteleostomi</taxon>
        <taxon>Mammalia</taxon>
        <taxon>Eutheria</taxon>
        <taxon>Euarchontoglires</taxon>
        <taxon>Glires</taxon>
        <taxon>Rodentia</taxon>
        <taxon>Castorimorpha</taxon>
        <taxon>Castoridae</taxon>
        <taxon>Castor</taxon>
    </lineage>
</organism>
<proteinExistence type="predicted"/>
<dbReference type="Pfam" id="PF15229">
    <property type="entry name" value="POM121"/>
    <property type="match status" value="1"/>
</dbReference>
<feature type="region of interest" description="Disordered" evidence="1">
    <location>
        <begin position="315"/>
        <end position="343"/>
    </location>
</feature>
<evidence type="ECO:0008006" key="3">
    <source>
        <dbReference type="Google" id="ProtNLM"/>
    </source>
</evidence>
<feature type="compositionally biased region" description="Basic and acidic residues" evidence="1">
    <location>
        <begin position="181"/>
        <end position="190"/>
    </location>
</feature>
<feature type="region of interest" description="Disordered" evidence="1">
    <location>
        <begin position="1"/>
        <end position="99"/>
    </location>
</feature>
<feature type="region of interest" description="Disordered" evidence="1">
    <location>
        <begin position="736"/>
        <end position="803"/>
    </location>
</feature>
<feature type="compositionally biased region" description="Basic and acidic residues" evidence="1">
    <location>
        <begin position="30"/>
        <end position="41"/>
    </location>
</feature>
<dbReference type="AlphaFoldDB" id="A0A8C0WZG5"/>
<dbReference type="GO" id="GO:0008139">
    <property type="term" value="F:nuclear localization sequence binding"/>
    <property type="evidence" value="ECO:0007669"/>
    <property type="project" value="TreeGrafter"/>
</dbReference>
<dbReference type="PANTHER" id="PTHR23193:SF5">
    <property type="entry name" value="NUCLEAR ENVELOPE PORE MEMBRANE PROTEIN POM 121C-RELATED"/>
    <property type="match status" value="1"/>
</dbReference>
<accession>A0A8C0WZG5</accession>
<dbReference type="GO" id="GO:0017056">
    <property type="term" value="F:structural constituent of nuclear pore"/>
    <property type="evidence" value="ECO:0007669"/>
    <property type="project" value="TreeGrafter"/>
</dbReference>
<dbReference type="GO" id="GO:0005643">
    <property type="term" value="C:nuclear pore"/>
    <property type="evidence" value="ECO:0007669"/>
    <property type="project" value="TreeGrafter"/>
</dbReference>
<protein>
    <recommendedName>
        <fullName evidence="3">Nuclear envelope pore membrane protein POM 121C</fullName>
    </recommendedName>
</protein>
<feature type="compositionally biased region" description="Polar residues" evidence="1">
    <location>
        <begin position="191"/>
        <end position="210"/>
    </location>
</feature>
<dbReference type="InterPro" id="IPR026054">
    <property type="entry name" value="Nucleoporin"/>
</dbReference>
<feature type="compositionally biased region" description="Low complexity" evidence="1">
    <location>
        <begin position="141"/>
        <end position="157"/>
    </location>
</feature>
<feature type="compositionally biased region" description="Basic and acidic residues" evidence="1">
    <location>
        <begin position="159"/>
        <end position="170"/>
    </location>
</feature>